<gene>
    <name evidence="1" type="ORF">BDR25DRAFT_378553</name>
</gene>
<protein>
    <submittedName>
        <fullName evidence="1">Amino acid transporter-like protein</fullName>
    </submittedName>
</protein>
<dbReference type="EMBL" id="MU003529">
    <property type="protein sequence ID" value="KAF2465395.1"/>
    <property type="molecule type" value="Genomic_DNA"/>
</dbReference>
<comment type="caution">
    <text evidence="1">The sequence shown here is derived from an EMBL/GenBank/DDBJ whole genome shotgun (WGS) entry which is preliminary data.</text>
</comment>
<proteinExistence type="predicted"/>
<sequence length="580" mass="63911">MSDTPNRNPEQDIEDARVLSRHLDPGYSGDFDGTNPEDIDNGNSSSSAEQTPAESSLRLLGGDIHRDLYRINARSKRAKLLHRAATFSHPTEFPEPNHDEIPVSEQLVPGGFRRQFLDRQGRRMSYITSPVTKNFISFLELYGQFAGEDLAESDNEESIEEEAEIEENGERRPLLGRRKSPRIRAQGDASNVKSFFTLLKAFIGTGIMFLPKAFKNGGMLFSSITLITVSLLTCLCFHLLLQCRRQYGGGYGELGEAIGGSKMRTLILGSITISQIGFVCAGIIFVADNLFSFLNAVTSNSTTPLSTNALIGIQLIVLIPLSYIRNISKLGPAALIADICILVGLVYIYWYDISSIIDTKGFNPTIELFNPRDFTLTVGSAIFTFEGIGLILPIQSSMKNPQHFNKLLYIVMSIITVIFTSVGFLCYGTFGDRVSVEVITNFPQTSKLVNAVQFLYALAVLIGTPVQLFPALRIIEGKLFGYRSGKRDALTKWKKNLFRTVLVLICGLISAVGASDLDKFVALIGSFACVPLVYIYPAFLHWKGVAERRVIKAGDLVMIGVGIVACVYTTCITIARWADT</sequence>
<dbReference type="Proteomes" id="UP000799755">
    <property type="component" value="Unassembled WGS sequence"/>
</dbReference>
<organism evidence="1 2">
    <name type="scientific">Lindgomyces ingoldianus</name>
    <dbReference type="NCBI Taxonomy" id="673940"/>
    <lineage>
        <taxon>Eukaryota</taxon>
        <taxon>Fungi</taxon>
        <taxon>Dikarya</taxon>
        <taxon>Ascomycota</taxon>
        <taxon>Pezizomycotina</taxon>
        <taxon>Dothideomycetes</taxon>
        <taxon>Pleosporomycetidae</taxon>
        <taxon>Pleosporales</taxon>
        <taxon>Lindgomycetaceae</taxon>
        <taxon>Lindgomyces</taxon>
    </lineage>
</organism>
<evidence type="ECO:0000313" key="1">
    <source>
        <dbReference type="EMBL" id="KAF2465395.1"/>
    </source>
</evidence>
<accession>A0ACB6QGX0</accession>
<reference evidence="1" key="1">
    <citation type="journal article" date="2020" name="Stud. Mycol.">
        <title>101 Dothideomycetes genomes: a test case for predicting lifestyles and emergence of pathogens.</title>
        <authorList>
            <person name="Haridas S."/>
            <person name="Albert R."/>
            <person name="Binder M."/>
            <person name="Bloem J."/>
            <person name="Labutti K."/>
            <person name="Salamov A."/>
            <person name="Andreopoulos B."/>
            <person name="Baker S."/>
            <person name="Barry K."/>
            <person name="Bills G."/>
            <person name="Bluhm B."/>
            <person name="Cannon C."/>
            <person name="Castanera R."/>
            <person name="Culley D."/>
            <person name="Daum C."/>
            <person name="Ezra D."/>
            <person name="Gonzalez J."/>
            <person name="Henrissat B."/>
            <person name="Kuo A."/>
            <person name="Liang C."/>
            <person name="Lipzen A."/>
            <person name="Lutzoni F."/>
            <person name="Magnuson J."/>
            <person name="Mondo S."/>
            <person name="Nolan M."/>
            <person name="Ohm R."/>
            <person name="Pangilinan J."/>
            <person name="Park H.-J."/>
            <person name="Ramirez L."/>
            <person name="Alfaro M."/>
            <person name="Sun H."/>
            <person name="Tritt A."/>
            <person name="Yoshinaga Y."/>
            <person name="Zwiers L.-H."/>
            <person name="Turgeon B."/>
            <person name="Goodwin S."/>
            <person name="Spatafora J."/>
            <person name="Crous P."/>
            <person name="Grigoriev I."/>
        </authorList>
    </citation>
    <scope>NUCLEOTIDE SEQUENCE</scope>
    <source>
        <strain evidence="1">ATCC 200398</strain>
    </source>
</reference>
<evidence type="ECO:0000313" key="2">
    <source>
        <dbReference type="Proteomes" id="UP000799755"/>
    </source>
</evidence>
<keyword evidence="2" id="KW-1185">Reference proteome</keyword>
<name>A0ACB6QGX0_9PLEO</name>